<keyword evidence="2" id="KW-0813">Transport</keyword>
<evidence type="ECO:0000313" key="8">
    <source>
        <dbReference type="EMBL" id="EGL98078.1"/>
    </source>
</evidence>
<feature type="transmembrane region" description="Helical" evidence="7">
    <location>
        <begin position="45"/>
        <end position="64"/>
    </location>
</feature>
<dbReference type="Pfam" id="PF13520">
    <property type="entry name" value="AA_permease_2"/>
    <property type="match status" value="1"/>
</dbReference>
<keyword evidence="3" id="KW-1003">Cell membrane</keyword>
<comment type="subcellular location">
    <subcellularLocation>
        <location evidence="1">Cell membrane</location>
        <topology evidence="1">Multi-pass membrane protein</topology>
    </subcellularLocation>
</comment>
<evidence type="ECO:0000256" key="7">
    <source>
        <dbReference type="SAM" id="Phobius"/>
    </source>
</evidence>
<dbReference type="PATRIC" id="fig|1029822.3.peg.1821"/>
<evidence type="ECO:0000256" key="4">
    <source>
        <dbReference type="ARBA" id="ARBA00022692"/>
    </source>
</evidence>
<dbReference type="EMBL" id="AFMN01000003">
    <property type="protein sequence ID" value="EGL98078.1"/>
    <property type="molecule type" value="Genomic_DNA"/>
</dbReference>
<dbReference type="GO" id="GO:0005886">
    <property type="term" value="C:plasma membrane"/>
    <property type="evidence" value="ECO:0007669"/>
    <property type="project" value="UniProtKB-SubCell"/>
</dbReference>
<gene>
    <name evidence="8" type="ORF">NIAS840_01827</name>
</gene>
<keyword evidence="6 7" id="KW-0472">Membrane</keyword>
<dbReference type="AlphaFoldDB" id="F5VGA7"/>
<sequence>MTKLNKHGIPEFAMWMQALLVCILIFLISFGGGQAKSFYTILTDMSNVSTSFPYLFLVGAFPVFKKKGFKQPFIAYKNHTWTKIVTYICFLIILFGIIFTCVDPFIQGDWVTGFWTVIGPIFFGSLALGIYTRATKKNNN</sequence>
<dbReference type="Proteomes" id="UP000006227">
    <property type="component" value="Unassembled WGS sequence"/>
</dbReference>
<dbReference type="GO" id="GO:0022857">
    <property type="term" value="F:transmembrane transporter activity"/>
    <property type="evidence" value="ECO:0007669"/>
    <property type="project" value="InterPro"/>
</dbReference>
<proteinExistence type="predicted"/>
<organism evidence="8 9">
    <name type="scientific">Ligilactobacillus salivarius NIAS840</name>
    <dbReference type="NCBI Taxonomy" id="1029822"/>
    <lineage>
        <taxon>Bacteria</taxon>
        <taxon>Bacillati</taxon>
        <taxon>Bacillota</taxon>
        <taxon>Bacilli</taxon>
        <taxon>Lactobacillales</taxon>
        <taxon>Lactobacillaceae</taxon>
        <taxon>Ligilactobacillus</taxon>
    </lineage>
</organism>
<evidence type="ECO:0000256" key="1">
    <source>
        <dbReference type="ARBA" id="ARBA00004651"/>
    </source>
</evidence>
<name>F5VGA7_9LACO</name>
<dbReference type="PANTHER" id="PTHR42770">
    <property type="entry name" value="AMINO ACID TRANSPORTER-RELATED"/>
    <property type="match status" value="1"/>
</dbReference>
<comment type="caution">
    <text evidence="8">The sequence shown here is derived from an EMBL/GenBank/DDBJ whole genome shotgun (WGS) entry which is preliminary data.</text>
</comment>
<reference evidence="8 9" key="1">
    <citation type="journal article" date="2011" name="J. Bacteriol.">
        <title>Genome Sequence of Lactobacillus salivarius NIAS840, Isolated from Chicken Intestine.</title>
        <authorList>
            <person name="Ham J.S."/>
            <person name="Kim H.W."/>
            <person name="Seol K.H."/>
            <person name="Jang A."/>
            <person name="Jeong S.G."/>
            <person name="Oh M.H."/>
            <person name="Kim D.H."/>
            <person name="Kang D.K."/>
            <person name="Kim G.B."/>
            <person name="Cha C.J."/>
        </authorList>
    </citation>
    <scope>NUCLEOTIDE SEQUENCE [LARGE SCALE GENOMIC DNA]</scope>
    <source>
        <strain evidence="8 9">NIAS840</strain>
    </source>
</reference>
<evidence type="ECO:0000256" key="6">
    <source>
        <dbReference type="ARBA" id="ARBA00023136"/>
    </source>
</evidence>
<dbReference type="InterPro" id="IPR050367">
    <property type="entry name" value="APC_superfamily"/>
</dbReference>
<feature type="transmembrane region" description="Helical" evidence="7">
    <location>
        <begin position="84"/>
        <end position="106"/>
    </location>
</feature>
<accession>F5VGA7</accession>
<evidence type="ECO:0000256" key="2">
    <source>
        <dbReference type="ARBA" id="ARBA00022448"/>
    </source>
</evidence>
<evidence type="ECO:0000256" key="5">
    <source>
        <dbReference type="ARBA" id="ARBA00022989"/>
    </source>
</evidence>
<evidence type="ECO:0000256" key="3">
    <source>
        <dbReference type="ARBA" id="ARBA00022475"/>
    </source>
</evidence>
<dbReference type="InterPro" id="IPR002293">
    <property type="entry name" value="AA/rel_permease1"/>
</dbReference>
<protein>
    <submittedName>
        <fullName evidence="8">Putative amino acid permease</fullName>
    </submittedName>
</protein>
<feature type="transmembrane region" description="Helical" evidence="7">
    <location>
        <begin position="112"/>
        <end position="131"/>
    </location>
</feature>
<keyword evidence="4 7" id="KW-0812">Transmembrane</keyword>
<dbReference type="PANTHER" id="PTHR42770:SF15">
    <property type="entry name" value="GLUTAMATE_GAMMA-AMINOBUTYRATE ANTIPORTER-RELATED"/>
    <property type="match status" value="1"/>
</dbReference>
<evidence type="ECO:0000313" key="9">
    <source>
        <dbReference type="Proteomes" id="UP000006227"/>
    </source>
</evidence>
<keyword evidence="5 7" id="KW-1133">Transmembrane helix</keyword>